<dbReference type="EMBL" id="CP034184">
    <property type="protein sequence ID" value="AZI43990.1"/>
    <property type="molecule type" value="Genomic_DNA"/>
</dbReference>
<dbReference type="Proteomes" id="UP000276417">
    <property type="component" value="Chromosome 2"/>
</dbReference>
<proteinExistence type="predicted"/>
<gene>
    <name evidence="1" type="ORF">EHF33_13765</name>
</gene>
<evidence type="ECO:0000313" key="1">
    <source>
        <dbReference type="EMBL" id="AZI43990.1"/>
    </source>
</evidence>
<evidence type="ECO:0000313" key="2">
    <source>
        <dbReference type="Proteomes" id="UP000276417"/>
    </source>
</evidence>
<sequence>MPAELIGSPAGLADRAHWYGVPLKRAQELLGQTQTEASWLGFKVPTMLRDLLDREVQASSLTVSIPIHAAPSQFQVGQEVQ</sequence>
<dbReference type="KEGG" id="dph:EHF33_13765"/>
<reference evidence="1 2" key="1">
    <citation type="submission" date="2018-11" db="EMBL/GenBank/DDBJ databases">
        <title>Deinococcus shelandsis sp. nov., isolated from South Shetland Islands soil of Antarctica.</title>
        <authorList>
            <person name="Tian J."/>
        </authorList>
    </citation>
    <scope>NUCLEOTIDE SEQUENCE [LARGE SCALE GENOMIC DNA]</scope>
    <source>
        <strain evidence="1 2">S14-83T</strain>
    </source>
</reference>
<protein>
    <submittedName>
        <fullName evidence="1">Uncharacterized protein</fullName>
    </submittedName>
</protein>
<accession>A0A3G8YGM8</accession>
<organism evidence="1 2">
    <name type="scientific">Deinococcus psychrotolerans</name>
    <dbReference type="NCBI Taxonomy" id="2489213"/>
    <lineage>
        <taxon>Bacteria</taxon>
        <taxon>Thermotogati</taxon>
        <taxon>Deinococcota</taxon>
        <taxon>Deinococci</taxon>
        <taxon>Deinococcales</taxon>
        <taxon>Deinococcaceae</taxon>
        <taxon>Deinococcus</taxon>
    </lineage>
</organism>
<dbReference type="AlphaFoldDB" id="A0A3G8YGM8"/>
<name>A0A3G8YGM8_9DEIO</name>
<keyword evidence="2" id="KW-1185">Reference proteome</keyword>
<dbReference type="RefSeq" id="WP_124873225.1">
    <property type="nucleotide sequence ID" value="NZ_CP034184.1"/>
</dbReference>